<gene>
    <name evidence="2" type="ORF">GT755_05495</name>
</gene>
<accession>A0A7C9JAN5</accession>
<dbReference type="EMBL" id="WXEW01000001">
    <property type="protein sequence ID" value="NAS21141.1"/>
    <property type="molecule type" value="Genomic_DNA"/>
</dbReference>
<feature type="transmembrane region" description="Helical" evidence="1">
    <location>
        <begin position="36"/>
        <end position="57"/>
    </location>
</feature>
<organism evidence="2 3">
    <name type="scientific">Herbidospora solisilvae</name>
    <dbReference type="NCBI Taxonomy" id="2696284"/>
    <lineage>
        <taxon>Bacteria</taxon>
        <taxon>Bacillati</taxon>
        <taxon>Actinomycetota</taxon>
        <taxon>Actinomycetes</taxon>
        <taxon>Streptosporangiales</taxon>
        <taxon>Streptosporangiaceae</taxon>
        <taxon>Herbidospora</taxon>
    </lineage>
</organism>
<sequence length="268" mass="28705">MTPAKSSRAKRRPAPEDTWGSVKLAEMGLTGGQQKILAVLATVVGILLMAFVLVFVVEAFDEDPTPEQLSSSPLGQARPAAYRAWPSLKQFAPIADRAADAKPLTVEEVFTTKTLKAGKVTLRLGERRLDADCATAVWGEALTEALTEAGCTQAVRAQFTSADGRYVAQYALFNLESATASDELVKRISNLYRGGWLLALPSAEPALTGFTEASGHAMGHYLGLVWIGRADGERPEETDDMVTLGLAVREAEKVVYRRVVAVTGVPAA</sequence>
<evidence type="ECO:0000313" key="3">
    <source>
        <dbReference type="Proteomes" id="UP000479526"/>
    </source>
</evidence>
<keyword evidence="1" id="KW-0812">Transmembrane</keyword>
<keyword evidence="3" id="KW-1185">Reference proteome</keyword>
<dbReference type="AlphaFoldDB" id="A0A7C9JAN5"/>
<protein>
    <submittedName>
        <fullName evidence="2">Uncharacterized protein</fullName>
    </submittedName>
</protein>
<evidence type="ECO:0000256" key="1">
    <source>
        <dbReference type="SAM" id="Phobius"/>
    </source>
</evidence>
<name>A0A7C9JAN5_9ACTN</name>
<keyword evidence="1" id="KW-0472">Membrane</keyword>
<evidence type="ECO:0000313" key="2">
    <source>
        <dbReference type="EMBL" id="NAS21141.1"/>
    </source>
</evidence>
<dbReference type="Proteomes" id="UP000479526">
    <property type="component" value="Unassembled WGS sequence"/>
</dbReference>
<comment type="caution">
    <text evidence="2">The sequence shown here is derived from an EMBL/GenBank/DDBJ whole genome shotgun (WGS) entry which is preliminary data.</text>
</comment>
<keyword evidence="1" id="KW-1133">Transmembrane helix</keyword>
<proteinExistence type="predicted"/>
<reference evidence="2 3" key="1">
    <citation type="submission" date="2020-01" db="EMBL/GenBank/DDBJ databases">
        <title>Herbidospora sp. NEAU-GS84 nov., a novel actinomycete isolated from soil.</title>
        <authorList>
            <person name="Han L."/>
        </authorList>
    </citation>
    <scope>NUCLEOTIDE SEQUENCE [LARGE SCALE GENOMIC DNA]</scope>
    <source>
        <strain evidence="2 3">NEAU-GS84</strain>
    </source>
</reference>
<dbReference type="RefSeq" id="WP_161478552.1">
    <property type="nucleotide sequence ID" value="NZ_WXEW01000001.1"/>
</dbReference>